<feature type="transmembrane region" description="Helical" evidence="7">
    <location>
        <begin position="267"/>
        <end position="288"/>
    </location>
</feature>
<dbReference type="RefSeq" id="WP_311664628.1">
    <property type="nucleotide sequence ID" value="NZ_JAVREO010000002.1"/>
</dbReference>
<dbReference type="Proteomes" id="UP001183410">
    <property type="component" value="Unassembled WGS sequence"/>
</dbReference>
<comment type="caution">
    <text evidence="9">The sequence shown here is derived from an EMBL/GenBank/DDBJ whole genome shotgun (WGS) entry which is preliminary data.</text>
</comment>
<sequence length="513" mass="52764">MPTPGPQAPHRRWALALLGLLMLTLGFDLTILNVALPTLSGELRIGTDEQQWVVNAYLVVHAAAVLPAGLLGDRFGRRRTLLIGLGIILLGSAVGALAGGTAQLITARALMGLGAALVTPLALALVPTIFPPAERAKALAVVSTAFAAGMPLGPLVGGWLLDVFPWGVIFLVHLPLLGLAAVAGRLLLPESSDPAAPRVNPLTTLLLAGGIGSLVFAVIEGAERGWDKPLVLLAVGAPLPLLTWALLRESRRRRPMVDLALLRDPAFGWPAFFGSLASLILAGLLFFLPQYFQAVRGHDAFATGLRLLPLLAGLLLTVRGCGPLVRQFGTGSVVASGLVLLSFAGFLGSSILAGVSDGQLAVWLAITGLGLGLAITPAVNAAMDALPPHRFGLGSGLLSTLRLVGSALGVALLGSLLAHTYRAEFDPSGLPAPAAEGAGRSVIAAHQWAERLGRPELAEAADAAFTHATSVALFVCGYLALLSGLLAGWLLTRSNPTPAALRGATSPDPGTGR</sequence>
<evidence type="ECO:0000313" key="10">
    <source>
        <dbReference type="Proteomes" id="UP001183410"/>
    </source>
</evidence>
<evidence type="ECO:0000256" key="3">
    <source>
        <dbReference type="ARBA" id="ARBA00022692"/>
    </source>
</evidence>
<evidence type="ECO:0000256" key="2">
    <source>
        <dbReference type="ARBA" id="ARBA00022448"/>
    </source>
</evidence>
<reference evidence="10" key="1">
    <citation type="submission" date="2023-07" db="EMBL/GenBank/DDBJ databases">
        <title>30 novel species of actinomycetes from the DSMZ collection.</title>
        <authorList>
            <person name="Nouioui I."/>
        </authorList>
    </citation>
    <scope>NUCLEOTIDE SEQUENCE [LARGE SCALE GENOMIC DNA]</scope>
    <source>
        <strain evidence="10">DSM 44915</strain>
    </source>
</reference>
<evidence type="ECO:0000256" key="1">
    <source>
        <dbReference type="ARBA" id="ARBA00004651"/>
    </source>
</evidence>
<dbReference type="Gene3D" id="1.20.1720.10">
    <property type="entry name" value="Multidrug resistance protein D"/>
    <property type="match status" value="1"/>
</dbReference>
<evidence type="ECO:0000313" key="9">
    <source>
        <dbReference type="EMBL" id="MDT0265369.1"/>
    </source>
</evidence>
<accession>A0ABU2JLI0</accession>
<keyword evidence="6" id="KW-0046">Antibiotic resistance</keyword>
<dbReference type="SUPFAM" id="SSF103473">
    <property type="entry name" value="MFS general substrate transporter"/>
    <property type="match status" value="1"/>
</dbReference>
<feature type="transmembrane region" description="Helical" evidence="7">
    <location>
        <begin position="80"/>
        <end position="99"/>
    </location>
</feature>
<feature type="transmembrane region" description="Helical" evidence="7">
    <location>
        <begin position="166"/>
        <end position="187"/>
    </location>
</feature>
<keyword evidence="2" id="KW-0813">Transport</keyword>
<feature type="transmembrane region" description="Helical" evidence="7">
    <location>
        <begin position="52"/>
        <end position="71"/>
    </location>
</feature>
<keyword evidence="3 7" id="KW-0812">Transmembrane</keyword>
<feature type="transmembrane region" description="Helical" evidence="7">
    <location>
        <begin position="230"/>
        <end position="247"/>
    </location>
</feature>
<dbReference type="InterPro" id="IPR036259">
    <property type="entry name" value="MFS_trans_sf"/>
</dbReference>
<organism evidence="9 10">
    <name type="scientific">Streptomyces chisholmiae</name>
    <dbReference type="NCBI Taxonomy" id="3075540"/>
    <lineage>
        <taxon>Bacteria</taxon>
        <taxon>Bacillati</taxon>
        <taxon>Actinomycetota</taxon>
        <taxon>Actinomycetes</taxon>
        <taxon>Kitasatosporales</taxon>
        <taxon>Streptomycetaceae</taxon>
        <taxon>Streptomyces</taxon>
    </lineage>
</organism>
<name>A0ABU2JLI0_9ACTN</name>
<keyword evidence="4 7" id="KW-1133">Transmembrane helix</keyword>
<dbReference type="Gene3D" id="1.20.1250.20">
    <property type="entry name" value="MFS general substrate transporter like domains"/>
    <property type="match status" value="1"/>
</dbReference>
<evidence type="ECO:0000259" key="8">
    <source>
        <dbReference type="PROSITE" id="PS50850"/>
    </source>
</evidence>
<protein>
    <submittedName>
        <fullName evidence="9">MFS transporter</fullName>
    </submittedName>
</protein>
<dbReference type="CDD" id="cd17321">
    <property type="entry name" value="MFS_MMR_MDR_like"/>
    <property type="match status" value="1"/>
</dbReference>
<dbReference type="PANTHER" id="PTHR42718">
    <property type="entry name" value="MAJOR FACILITATOR SUPERFAMILY MULTIDRUG TRANSPORTER MFSC"/>
    <property type="match status" value="1"/>
</dbReference>
<evidence type="ECO:0000256" key="7">
    <source>
        <dbReference type="SAM" id="Phobius"/>
    </source>
</evidence>
<feature type="transmembrane region" description="Helical" evidence="7">
    <location>
        <begin position="333"/>
        <end position="355"/>
    </location>
</feature>
<dbReference type="InterPro" id="IPR020846">
    <property type="entry name" value="MFS_dom"/>
</dbReference>
<feature type="transmembrane region" description="Helical" evidence="7">
    <location>
        <begin position="471"/>
        <end position="492"/>
    </location>
</feature>
<dbReference type="PROSITE" id="PS50850">
    <property type="entry name" value="MFS"/>
    <property type="match status" value="1"/>
</dbReference>
<proteinExistence type="predicted"/>
<dbReference type="EMBL" id="JAVREO010000002">
    <property type="protein sequence ID" value="MDT0265369.1"/>
    <property type="molecule type" value="Genomic_DNA"/>
</dbReference>
<feature type="transmembrane region" description="Helical" evidence="7">
    <location>
        <begin position="138"/>
        <end position="160"/>
    </location>
</feature>
<feature type="transmembrane region" description="Helical" evidence="7">
    <location>
        <begin position="300"/>
        <end position="321"/>
    </location>
</feature>
<evidence type="ECO:0000256" key="4">
    <source>
        <dbReference type="ARBA" id="ARBA00022989"/>
    </source>
</evidence>
<feature type="transmembrane region" description="Helical" evidence="7">
    <location>
        <begin position="105"/>
        <end position="126"/>
    </location>
</feature>
<feature type="transmembrane region" description="Helical" evidence="7">
    <location>
        <begin position="12"/>
        <end position="32"/>
    </location>
</feature>
<dbReference type="Pfam" id="PF07690">
    <property type="entry name" value="MFS_1"/>
    <property type="match status" value="1"/>
</dbReference>
<gene>
    <name evidence="9" type="ORF">RM844_03580</name>
</gene>
<feature type="transmembrane region" description="Helical" evidence="7">
    <location>
        <begin position="199"/>
        <end position="218"/>
    </location>
</feature>
<feature type="domain" description="Major facilitator superfamily (MFS) profile" evidence="8">
    <location>
        <begin position="14"/>
        <end position="495"/>
    </location>
</feature>
<dbReference type="PRINTS" id="PR01036">
    <property type="entry name" value="TCRTETB"/>
</dbReference>
<keyword evidence="5 7" id="KW-0472">Membrane</keyword>
<comment type="subcellular location">
    <subcellularLocation>
        <location evidence="1">Cell membrane</location>
        <topology evidence="1">Multi-pass membrane protein</topology>
    </subcellularLocation>
</comment>
<keyword evidence="10" id="KW-1185">Reference proteome</keyword>
<dbReference type="PANTHER" id="PTHR42718:SF9">
    <property type="entry name" value="MAJOR FACILITATOR SUPERFAMILY MULTIDRUG TRANSPORTER MFSC"/>
    <property type="match status" value="1"/>
</dbReference>
<evidence type="ECO:0000256" key="5">
    <source>
        <dbReference type="ARBA" id="ARBA00023136"/>
    </source>
</evidence>
<dbReference type="InterPro" id="IPR011701">
    <property type="entry name" value="MFS"/>
</dbReference>
<feature type="transmembrane region" description="Helical" evidence="7">
    <location>
        <begin position="403"/>
        <end position="421"/>
    </location>
</feature>
<evidence type="ECO:0000256" key="6">
    <source>
        <dbReference type="ARBA" id="ARBA00023251"/>
    </source>
</evidence>
<feature type="transmembrane region" description="Helical" evidence="7">
    <location>
        <begin position="361"/>
        <end position="382"/>
    </location>
</feature>